<dbReference type="RefSeq" id="XP_028820341.1">
    <property type="nucleotide sequence ID" value="XM_028964508.1"/>
</dbReference>
<sequence>MSGRHSEKRGLSGPGGHVRESSRGGGHWTPPYQERCVDPPDASAPKGAAHKAQHQDANGKEAEIQEFLPTAAESASAACACAPCVSVAACRRMACSVLTCGLYRTCRRVPCLGPGSGSADELKAVRPAAPRSPSRSETESDFRIRGEKVVGPLPVMDDVVFVGPSKAESARPSVPHPLDSLYWDDDPEDTCGDVDSLIARKLLDLYSLIQIEELARCTSDSVFLKRTSEISQLIADVVKQHNLEEQDAECRVVHGIIRLSTRKSRHRPPGRRLDTPPDSGNDTMRPSASVTDSNCNDLEISKETSEDVRARNMRHNSGQAQSSGSPTTFSPAYRDTDTDSSGLPLLARCRQT</sequence>
<dbReference type="AlphaFoldDB" id="A0AAY4BG03"/>
<accession>A0AAY4BG03</accession>
<name>A0AAY4BG03_9TELE</name>
<dbReference type="InterPro" id="IPR028003">
    <property type="entry name" value="KDF1"/>
</dbReference>
<reference evidence="2 3" key="1">
    <citation type="submission" date="2020-06" db="EMBL/GenBank/DDBJ databases">
        <authorList>
            <consortium name="Wellcome Sanger Institute Data Sharing"/>
        </authorList>
    </citation>
    <scope>NUCLEOTIDE SEQUENCE [LARGE SCALE GENOMIC DNA]</scope>
</reference>
<reference evidence="2" key="3">
    <citation type="submission" date="2025-09" db="UniProtKB">
        <authorList>
            <consortium name="Ensembl"/>
        </authorList>
    </citation>
    <scope>IDENTIFICATION</scope>
</reference>
<feature type="compositionally biased region" description="Basic residues" evidence="1">
    <location>
        <begin position="261"/>
        <end position="270"/>
    </location>
</feature>
<feature type="region of interest" description="Disordered" evidence="1">
    <location>
        <begin position="1"/>
        <end position="60"/>
    </location>
</feature>
<feature type="compositionally biased region" description="Polar residues" evidence="1">
    <location>
        <begin position="278"/>
        <end position="296"/>
    </location>
</feature>
<gene>
    <name evidence="2" type="primary">kdf1b</name>
</gene>
<dbReference type="Pfam" id="PF15551">
    <property type="entry name" value="DUF4656"/>
    <property type="match status" value="2"/>
</dbReference>
<reference evidence="2" key="2">
    <citation type="submission" date="2025-08" db="UniProtKB">
        <authorList>
            <consortium name="Ensembl"/>
        </authorList>
    </citation>
    <scope>IDENTIFICATION</scope>
</reference>
<feature type="region of interest" description="Disordered" evidence="1">
    <location>
        <begin position="116"/>
        <end position="141"/>
    </location>
</feature>
<dbReference type="GeneID" id="114770516"/>
<dbReference type="GO" id="GO:0010482">
    <property type="term" value="P:regulation of epidermal cell division"/>
    <property type="evidence" value="ECO:0007669"/>
    <property type="project" value="TreeGrafter"/>
</dbReference>
<dbReference type="GeneTree" id="ENSGT00390000016565"/>
<feature type="compositionally biased region" description="Polar residues" evidence="1">
    <location>
        <begin position="315"/>
        <end position="330"/>
    </location>
</feature>
<feature type="compositionally biased region" description="Basic and acidic residues" evidence="1">
    <location>
        <begin position="1"/>
        <end position="10"/>
    </location>
</feature>
<keyword evidence="3" id="KW-1185">Reference proteome</keyword>
<dbReference type="GO" id="GO:0003334">
    <property type="term" value="P:keratinocyte development"/>
    <property type="evidence" value="ECO:0007669"/>
    <property type="project" value="InterPro"/>
</dbReference>
<feature type="region of interest" description="Disordered" evidence="1">
    <location>
        <begin position="261"/>
        <end position="300"/>
    </location>
</feature>
<dbReference type="Ensembl" id="ENSDCDT00010020997.1">
    <property type="protein sequence ID" value="ENSDCDP00010019859.1"/>
    <property type="gene ID" value="ENSDCDG00010008965.1"/>
</dbReference>
<dbReference type="PANTHER" id="PTHR35085:SF2">
    <property type="entry name" value="KERATINOCYTE DIFFERENTIATION FACTOR 1-LIKE"/>
    <property type="match status" value="1"/>
</dbReference>
<dbReference type="RefSeq" id="XP_028820339.1">
    <property type="nucleotide sequence ID" value="XM_028964506.1"/>
</dbReference>
<dbReference type="RefSeq" id="XP_028820340.1">
    <property type="nucleotide sequence ID" value="XM_028964507.1"/>
</dbReference>
<dbReference type="RefSeq" id="XP_028820337.1">
    <property type="nucleotide sequence ID" value="XM_028964504.1"/>
</dbReference>
<feature type="region of interest" description="Disordered" evidence="1">
    <location>
        <begin position="314"/>
        <end position="352"/>
    </location>
</feature>
<evidence type="ECO:0000313" key="3">
    <source>
        <dbReference type="Proteomes" id="UP000694580"/>
    </source>
</evidence>
<protein>
    <recommendedName>
        <fullName evidence="4">Keratinocyte differentiation factor 1</fullName>
    </recommendedName>
</protein>
<dbReference type="PANTHER" id="PTHR35085">
    <property type="entry name" value="KERATINOCYTE DIFFERENTIATION FACTOR 1"/>
    <property type="match status" value="1"/>
</dbReference>
<evidence type="ECO:0000256" key="1">
    <source>
        <dbReference type="SAM" id="MobiDB-lite"/>
    </source>
</evidence>
<dbReference type="GO" id="GO:0030054">
    <property type="term" value="C:cell junction"/>
    <property type="evidence" value="ECO:0007669"/>
    <property type="project" value="TreeGrafter"/>
</dbReference>
<evidence type="ECO:0008006" key="4">
    <source>
        <dbReference type="Google" id="ProtNLM"/>
    </source>
</evidence>
<organism evidence="2 3">
    <name type="scientific">Denticeps clupeoides</name>
    <name type="common">denticle herring</name>
    <dbReference type="NCBI Taxonomy" id="299321"/>
    <lineage>
        <taxon>Eukaryota</taxon>
        <taxon>Metazoa</taxon>
        <taxon>Chordata</taxon>
        <taxon>Craniata</taxon>
        <taxon>Vertebrata</taxon>
        <taxon>Euteleostomi</taxon>
        <taxon>Actinopterygii</taxon>
        <taxon>Neopterygii</taxon>
        <taxon>Teleostei</taxon>
        <taxon>Clupei</taxon>
        <taxon>Clupeiformes</taxon>
        <taxon>Denticipitoidei</taxon>
        <taxon>Denticipitidae</taxon>
        <taxon>Denticeps</taxon>
    </lineage>
</organism>
<proteinExistence type="predicted"/>
<dbReference type="Proteomes" id="UP000694580">
    <property type="component" value="Chromosome 20"/>
</dbReference>
<evidence type="ECO:0000313" key="2">
    <source>
        <dbReference type="Ensembl" id="ENSDCDP00010019859.1"/>
    </source>
</evidence>